<evidence type="ECO:0000313" key="2">
    <source>
        <dbReference type="Proteomes" id="UP001642360"/>
    </source>
</evidence>
<accession>A0ABC8QQU5</accession>
<organism evidence="1 2">
    <name type="scientific">Ilex paraguariensis</name>
    <name type="common">yerba mate</name>
    <dbReference type="NCBI Taxonomy" id="185542"/>
    <lineage>
        <taxon>Eukaryota</taxon>
        <taxon>Viridiplantae</taxon>
        <taxon>Streptophyta</taxon>
        <taxon>Embryophyta</taxon>
        <taxon>Tracheophyta</taxon>
        <taxon>Spermatophyta</taxon>
        <taxon>Magnoliopsida</taxon>
        <taxon>eudicotyledons</taxon>
        <taxon>Gunneridae</taxon>
        <taxon>Pentapetalae</taxon>
        <taxon>asterids</taxon>
        <taxon>campanulids</taxon>
        <taxon>Aquifoliales</taxon>
        <taxon>Aquifoliaceae</taxon>
        <taxon>Ilex</taxon>
    </lineage>
</organism>
<comment type="caution">
    <text evidence="1">The sequence shown here is derived from an EMBL/GenBank/DDBJ whole genome shotgun (WGS) entry which is preliminary data.</text>
</comment>
<protein>
    <submittedName>
        <fullName evidence="1">Uncharacterized protein</fullName>
    </submittedName>
</protein>
<dbReference type="Proteomes" id="UP001642360">
    <property type="component" value="Unassembled WGS sequence"/>
</dbReference>
<sequence length="84" mass="9329">MIVVAEDGYDDSLKYSQKSNDNGAKKLYAATTPKLDSHQVSFATQFGSYVQVSAMDFYAALGYDELKGLWTIAMMKMDNDSDEP</sequence>
<gene>
    <name evidence="1" type="ORF">ILEXP_LOCUS2009</name>
</gene>
<evidence type="ECO:0000313" key="1">
    <source>
        <dbReference type="EMBL" id="CAK9135079.1"/>
    </source>
</evidence>
<proteinExistence type="predicted"/>
<dbReference type="EMBL" id="CAUOFW020000691">
    <property type="protein sequence ID" value="CAK9135079.1"/>
    <property type="molecule type" value="Genomic_DNA"/>
</dbReference>
<reference evidence="1 2" key="1">
    <citation type="submission" date="2024-02" db="EMBL/GenBank/DDBJ databases">
        <authorList>
            <person name="Vignale AGUSTIN F."/>
            <person name="Sosa J E."/>
            <person name="Modenutti C."/>
        </authorList>
    </citation>
    <scope>NUCLEOTIDE SEQUENCE [LARGE SCALE GENOMIC DNA]</scope>
</reference>
<name>A0ABC8QQU5_9AQUA</name>
<keyword evidence="2" id="KW-1185">Reference proteome</keyword>
<dbReference type="AlphaFoldDB" id="A0ABC8QQU5"/>